<dbReference type="SUPFAM" id="SSF53335">
    <property type="entry name" value="S-adenosyl-L-methionine-dependent methyltransferases"/>
    <property type="match status" value="1"/>
</dbReference>
<name>A0ABN0EKG8_9FIRM</name>
<dbReference type="GeneID" id="62778758"/>
<keyword evidence="2" id="KW-1185">Reference proteome</keyword>
<proteinExistence type="predicted"/>
<dbReference type="RefSeq" id="WP_008537753.1">
    <property type="nucleotide sequence ID" value="NZ_JH601090.1"/>
</dbReference>
<comment type="caution">
    <text evidence="1">The sequence shown here is derived from an EMBL/GenBank/DDBJ whole genome shotgun (WGS) entry which is preliminary data.</text>
</comment>
<reference evidence="1 2" key="1">
    <citation type="submission" date="2012-01" db="EMBL/GenBank/DDBJ databases">
        <title>The Genome Sequence of Megamonas funiformis YIT 11815.</title>
        <authorList>
            <consortium name="The Broad Institute Genome Sequencing Platform"/>
            <person name="Earl A."/>
            <person name="Ward D."/>
            <person name="Feldgarden M."/>
            <person name="Gevers D."/>
            <person name="Morotomi M."/>
            <person name="Young S.K."/>
            <person name="Zeng Q."/>
            <person name="Gargeya S."/>
            <person name="Fitzgerald M."/>
            <person name="Haas B."/>
            <person name="Abouelleil A."/>
            <person name="Alvarado L."/>
            <person name="Arachchi H.M."/>
            <person name="Berlin A."/>
            <person name="Chapman S.B."/>
            <person name="Gearin G."/>
            <person name="Goldberg J."/>
            <person name="Griggs A."/>
            <person name="Gujja S."/>
            <person name="Hansen M."/>
            <person name="Heiman D."/>
            <person name="Howarth C."/>
            <person name="Larimer J."/>
            <person name="Lui A."/>
            <person name="MacDonald P.J.P."/>
            <person name="McCowen C."/>
            <person name="Montmayeur A."/>
            <person name="Murphy C."/>
            <person name="Neiman D."/>
            <person name="Pearson M."/>
            <person name="Priest M."/>
            <person name="Roberts A."/>
            <person name="Saif S."/>
            <person name="Shea T."/>
            <person name="Sisk P."/>
            <person name="Stolte C."/>
            <person name="Sykes S."/>
            <person name="Wortman J."/>
            <person name="Nusbaum C."/>
            <person name="Birren B."/>
        </authorList>
    </citation>
    <scope>NUCLEOTIDE SEQUENCE [LARGE SCALE GENOMIC DNA]</scope>
    <source>
        <strain evidence="1 2">YIT 11815</strain>
    </source>
</reference>
<dbReference type="Proteomes" id="UP000005963">
    <property type="component" value="Unassembled WGS sequence"/>
</dbReference>
<evidence type="ECO:0000313" key="1">
    <source>
        <dbReference type="EMBL" id="EHR38730.1"/>
    </source>
</evidence>
<dbReference type="Gene3D" id="3.40.50.150">
    <property type="entry name" value="Vaccinia Virus protein VP39"/>
    <property type="match status" value="1"/>
</dbReference>
<organism evidence="1 2">
    <name type="scientific">Megamonas funiformis YIT 11815</name>
    <dbReference type="NCBI Taxonomy" id="742816"/>
    <lineage>
        <taxon>Bacteria</taxon>
        <taxon>Bacillati</taxon>
        <taxon>Bacillota</taxon>
        <taxon>Negativicutes</taxon>
        <taxon>Selenomonadales</taxon>
        <taxon>Selenomonadaceae</taxon>
        <taxon>Megamonas</taxon>
    </lineage>
</organism>
<dbReference type="InterPro" id="IPR029063">
    <property type="entry name" value="SAM-dependent_MTases_sf"/>
</dbReference>
<evidence type="ECO:0008006" key="3">
    <source>
        <dbReference type="Google" id="ProtNLM"/>
    </source>
</evidence>
<sequence length="188" mass="21512">MGSNSIKVLGASNHAKSKREENDFYATEPKATILLMEKEKFNNVILEPACGQGHMSEVLKSYNYNVLSSDLIDRGYGIQKDFFDYNKWAGDIITNPPYKIALPFLKHALNIINTGSKVALFLRLLFLEGIERGKFFKEFPPKKVYVSSARLNCAKNGDFKTYSKSTAMAFAWFVWEKNFKENTIIDWI</sequence>
<protein>
    <recommendedName>
        <fullName evidence="3">Conjugal transfer protein</fullName>
    </recommendedName>
</protein>
<gene>
    <name evidence="1" type="ORF">HMPREF9454_00535</name>
</gene>
<accession>A0ABN0EKG8</accession>
<dbReference type="EMBL" id="ADMB01000024">
    <property type="protein sequence ID" value="EHR38730.1"/>
    <property type="molecule type" value="Genomic_DNA"/>
</dbReference>
<evidence type="ECO:0000313" key="2">
    <source>
        <dbReference type="Proteomes" id="UP000005963"/>
    </source>
</evidence>